<keyword evidence="1" id="KW-0560">Oxidoreductase</keyword>
<feature type="domain" description="FAD dependent oxidoreductase" evidence="2">
    <location>
        <begin position="6"/>
        <end position="325"/>
    </location>
</feature>
<dbReference type="Pfam" id="PF01266">
    <property type="entry name" value="DAO"/>
    <property type="match status" value="1"/>
</dbReference>
<dbReference type="Gene3D" id="3.30.9.10">
    <property type="entry name" value="D-Amino Acid Oxidase, subunit A, domain 2"/>
    <property type="match status" value="1"/>
</dbReference>
<proteinExistence type="predicted"/>
<reference evidence="3 4" key="1">
    <citation type="submission" date="2019-08" db="EMBL/GenBank/DDBJ databases">
        <title>Subclass B2 metallo-beta lactamase from Pseudomonas synxantha.</title>
        <authorList>
            <person name="Poirel L."/>
            <person name="Palmieri M."/>
            <person name="Masseron A."/>
            <person name="Perreten V."/>
            <person name="Nordman P."/>
        </authorList>
    </citation>
    <scope>NUCLEOTIDE SEQUENCE [LARGE SCALE GENOMIC DNA]</scope>
    <source>
        <strain evidence="3 4">MCP106</strain>
    </source>
</reference>
<sequence length="350" mass="36753">MNQGKRIVVIGAGIVGASLAYHLAGKGAKVTVVDAGDVACGVTATSFAWINTTCDAPDPIASLRSAAIDAYHRLEHELPDVKIRWTGALCYGPNIQPRANSRITRERIQALEPQLKNPPEYAQFEAEEGALDAAQTTHALIAAAQALGARLLTHNPVLGFSRQGSQVTGVETSRGVIHADRVVLAAGTGTAALTSLLGLPLPIDASPAIFIRYSAPPGIVHTLISNPEMEVRESAEGIWLAAEDYFGNAPEHQPAAIARRTALAIAGELEGVTSIQPQLACVGLRPIPVDGLPIIGELPSANGVYVCVMHPGVTLAAIVGQLVSEEIMESITSPALAPCRPERFFNPEKS</sequence>
<dbReference type="Proteomes" id="UP000324029">
    <property type="component" value="Unassembled WGS sequence"/>
</dbReference>
<dbReference type="PANTHER" id="PTHR13847:SF289">
    <property type="entry name" value="GLYCINE OXIDASE"/>
    <property type="match status" value="1"/>
</dbReference>
<dbReference type="GO" id="GO:0005737">
    <property type="term" value="C:cytoplasm"/>
    <property type="evidence" value="ECO:0007669"/>
    <property type="project" value="TreeGrafter"/>
</dbReference>
<dbReference type="Gene3D" id="3.50.50.60">
    <property type="entry name" value="FAD/NAD(P)-binding domain"/>
    <property type="match status" value="1"/>
</dbReference>
<evidence type="ECO:0000313" key="4">
    <source>
        <dbReference type="Proteomes" id="UP000324029"/>
    </source>
</evidence>
<dbReference type="GO" id="GO:0016491">
    <property type="term" value="F:oxidoreductase activity"/>
    <property type="evidence" value="ECO:0007669"/>
    <property type="project" value="UniProtKB-KW"/>
</dbReference>
<dbReference type="InterPro" id="IPR036188">
    <property type="entry name" value="FAD/NAD-bd_sf"/>
</dbReference>
<name>A0A5D3G717_9PSED</name>
<comment type="caution">
    <text evidence="3">The sequence shown here is derived from an EMBL/GenBank/DDBJ whole genome shotgun (WGS) entry which is preliminary data.</text>
</comment>
<dbReference type="PANTHER" id="PTHR13847">
    <property type="entry name" value="SARCOSINE DEHYDROGENASE-RELATED"/>
    <property type="match status" value="1"/>
</dbReference>
<dbReference type="AlphaFoldDB" id="A0A5D3G717"/>
<evidence type="ECO:0000256" key="1">
    <source>
        <dbReference type="ARBA" id="ARBA00023002"/>
    </source>
</evidence>
<evidence type="ECO:0000259" key="2">
    <source>
        <dbReference type="Pfam" id="PF01266"/>
    </source>
</evidence>
<accession>A0A5D3G717</accession>
<dbReference type="EMBL" id="VSRO01000010">
    <property type="protein sequence ID" value="TYK56173.1"/>
    <property type="molecule type" value="Genomic_DNA"/>
</dbReference>
<dbReference type="SUPFAM" id="SSF51905">
    <property type="entry name" value="FAD/NAD(P)-binding domain"/>
    <property type="match status" value="1"/>
</dbReference>
<evidence type="ECO:0000313" key="3">
    <source>
        <dbReference type="EMBL" id="TYK56173.1"/>
    </source>
</evidence>
<organism evidence="3 4">
    <name type="scientific">Pseudomonas synxantha</name>
    <dbReference type="NCBI Taxonomy" id="47883"/>
    <lineage>
        <taxon>Bacteria</taxon>
        <taxon>Pseudomonadati</taxon>
        <taxon>Pseudomonadota</taxon>
        <taxon>Gammaproteobacteria</taxon>
        <taxon>Pseudomonadales</taxon>
        <taxon>Pseudomonadaceae</taxon>
        <taxon>Pseudomonas</taxon>
    </lineage>
</organism>
<reference evidence="3 4" key="2">
    <citation type="submission" date="2019-08" db="EMBL/GenBank/DDBJ databases">
        <authorList>
            <person name="Brilhante M."/>
            <person name="Perreten V."/>
        </authorList>
    </citation>
    <scope>NUCLEOTIDE SEQUENCE [LARGE SCALE GENOMIC DNA]</scope>
    <source>
        <strain evidence="3 4">MCP106</strain>
    </source>
</reference>
<protein>
    <submittedName>
        <fullName evidence="3">FAD-binding oxidoreductase</fullName>
    </submittedName>
</protein>
<dbReference type="InterPro" id="IPR006076">
    <property type="entry name" value="FAD-dep_OxRdtase"/>
</dbReference>
<gene>
    <name evidence="3" type="ORF">FXO26_20750</name>
</gene>
<dbReference type="RefSeq" id="WP_148853949.1">
    <property type="nucleotide sequence ID" value="NZ_VSRO01000010.1"/>
</dbReference>